<dbReference type="InterPro" id="IPR023631">
    <property type="entry name" value="Amidase_dom"/>
</dbReference>
<comment type="caution">
    <text evidence="3">The sequence shown here is derived from an EMBL/GenBank/DDBJ whole genome shotgun (WGS) entry which is preliminary data.</text>
</comment>
<dbReference type="PANTHER" id="PTHR46310:SF7">
    <property type="entry name" value="AMIDASE 1"/>
    <property type="match status" value="1"/>
</dbReference>
<evidence type="ECO:0000313" key="3">
    <source>
        <dbReference type="EMBL" id="KAK6359619.1"/>
    </source>
</evidence>
<gene>
    <name evidence="3" type="ORF">TWF696_000766</name>
</gene>
<reference evidence="3 4" key="1">
    <citation type="submission" date="2019-10" db="EMBL/GenBank/DDBJ databases">
        <authorList>
            <person name="Palmer J.M."/>
        </authorList>
    </citation>
    <scope>NUCLEOTIDE SEQUENCE [LARGE SCALE GENOMIC DNA]</scope>
    <source>
        <strain evidence="3 4">TWF696</strain>
    </source>
</reference>
<dbReference type="SUPFAM" id="SSF75304">
    <property type="entry name" value="Amidase signature (AS) enzymes"/>
    <property type="match status" value="1"/>
</dbReference>
<accession>A0AAV9VCQ0</accession>
<dbReference type="PROSITE" id="PS51257">
    <property type="entry name" value="PROKAR_LIPOPROTEIN"/>
    <property type="match status" value="1"/>
</dbReference>
<organism evidence="3 4">
    <name type="scientific">Orbilia brochopaga</name>
    <dbReference type="NCBI Taxonomy" id="3140254"/>
    <lineage>
        <taxon>Eukaryota</taxon>
        <taxon>Fungi</taxon>
        <taxon>Dikarya</taxon>
        <taxon>Ascomycota</taxon>
        <taxon>Pezizomycotina</taxon>
        <taxon>Orbiliomycetes</taxon>
        <taxon>Orbiliales</taxon>
        <taxon>Orbiliaceae</taxon>
        <taxon>Orbilia</taxon>
    </lineage>
</organism>
<evidence type="ECO:0000313" key="4">
    <source>
        <dbReference type="Proteomes" id="UP001375240"/>
    </source>
</evidence>
<proteinExistence type="predicted"/>
<dbReference type="AlphaFoldDB" id="A0AAV9VCQ0"/>
<dbReference type="PANTHER" id="PTHR46310">
    <property type="entry name" value="AMIDASE 1"/>
    <property type="match status" value="1"/>
</dbReference>
<feature type="signal peptide" evidence="1">
    <location>
        <begin position="1"/>
        <end position="21"/>
    </location>
</feature>
<name>A0AAV9VCQ0_9PEZI</name>
<dbReference type="Proteomes" id="UP001375240">
    <property type="component" value="Unassembled WGS sequence"/>
</dbReference>
<dbReference type="Gene3D" id="3.90.1300.10">
    <property type="entry name" value="Amidase signature (AS) domain"/>
    <property type="match status" value="1"/>
</dbReference>
<evidence type="ECO:0000259" key="2">
    <source>
        <dbReference type="Pfam" id="PF01425"/>
    </source>
</evidence>
<evidence type="ECO:0000256" key="1">
    <source>
        <dbReference type="SAM" id="SignalP"/>
    </source>
</evidence>
<dbReference type="EMBL" id="JAVHNQ010000001">
    <property type="protein sequence ID" value="KAK6359619.1"/>
    <property type="molecule type" value="Genomic_DNA"/>
</dbReference>
<protein>
    <recommendedName>
        <fullName evidence="2">Amidase domain-containing protein</fullName>
    </recommendedName>
</protein>
<feature type="domain" description="Amidase" evidence="2">
    <location>
        <begin position="221"/>
        <end position="400"/>
    </location>
</feature>
<sequence>MHIRICRLLTLFATLLSGCGADTLSTRNAYPPSMSLIDAGDRKLLPSNKLVVTLDDDNFVSADGNPASVYAEFEPALSAAAYLPITIIDYPPTLPQQISAAWLDRTISTMLAADDVFCRFFLTTLVFRIPAAVNTVPGVVRADETLKRVGVQRVYFLRSSDQLASGPYFLKDGGGVVEAMRVHDDPYGAFLYGVMQDGDGFARPPTDLIPVPSRLYSTPSASLPLAGKRIAVKDIIDLRNLPTGASSRAYAAYHGPANATALAVQKLLSLGAVVIGKTKTTQFANGEAARDWIEEQCPFNPRGDGYLDPAGSSTGSAAAVAGYDWVDYALGTDTCGSVIWPAALQGVYGLRPSLGVSELHGVMPASTQLDTLGFFARDIDDFKLLHQVWYRDARKPQTKLSKIVVPKGAFDRLPASKRSVMTKFVDDMTAASSLPKLDLDIDRIWRSSKMATANQSYTDYLYSTVAHLQIWDSHAHEFQFYNAYRQKFGKTPYINPQVLHKWAIRANITKADYAEAVIRKDTFKSFLASQIFNDGAIMALPAGGIAPSYRDELIPPESVDIYLQSFSFDDSFYSILGGLPSIILPVGQRSVVSRVTGGTVWEPVAMMIVGPAGTCTLALIRTSPIHPYLHTYVPCMLSHCIYSRTHARPKWKRKRDETLRDHCPNGRGEAGMHHPPINELTHGLLIIIIHYRYHYHPAK</sequence>
<dbReference type="Pfam" id="PF01425">
    <property type="entry name" value="Amidase"/>
    <property type="match status" value="1"/>
</dbReference>
<dbReference type="InterPro" id="IPR036928">
    <property type="entry name" value="AS_sf"/>
</dbReference>
<keyword evidence="4" id="KW-1185">Reference proteome</keyword>
<feature type="chain" id="PRO_5043497106" description="Amidase domain-containing protein" evidence="1">
    <location>
        <begin position="22"/>
        <end position="699"/>
    </location>
</feature>
<keyword evidence="1" id="KW-0732">Signal</keyword>